<feature type="region of interest" description="Disordered" evidence="1">
    <location>
        <begin position="151"/>
        <end position="171"/>
    </location>
</feature>
<evidence type="ECO:0000313" key="3">
    <source>
        <dbReference type="Proteomes" id="UP001219525"/>
    </source>
</evidence>
<sequence length="338" mass="38358">MAAVAKKLPRGQPPRPDSRASNAATINRRDRESWMTIASGMSFVTDLNLTLPDEREEEEEDRCSRMSMATIATFRMEISSRLPTTSFMTDHVSADAIIPASFRRHDLRATVSGSPVTMVHARLFYLACILTTLRCVPAAVFLYPNDDSKLPPRERRGGGQAALEGDKARGAAAPMGSAHETWLARRRRLIAAREVAHGHALDDLGPILHIIHVGSNWKFLYRSHSRRPFDCSYVYLQRYDNKTHAHLRTVYVHLISWISLLHDAHAFKCYFDDFRHDGSLRRSLRRTDAVFRSHDLLNVTLLHVDRDALTLRSTDCLPASLSEGTWLERQNDPKLHLV</sequence>
<protein>
    <submittedName>
        <fullName evidence="2">Uncharacterized protein</fullName>
    </submittedName>
</protein>
<gene>
    <name evidence="2" type="ORF">GGX14DRAFT_658727</name>
</gene>
<name>A0AAD6V288_9AGAR</name>
<keyword evidence="3" id="KW-1185">Reference proteome</keyword>
<dbReference type="EMBL" id="JARJCW010000060">
    <property type="protein sequence ID" value="KAJ7201012.1"/>
    <property type="molecule type" value="Genomic_DNA"/>
</dbReference>
<dbReference type="AlphaFoldDB" id="A0AAD6V288"/>
<evidence type="ECO:0000256" key="1">
    <source>
        <dbReference type="SAM" id="MobiDB-lite"/>
    </source>
</evidence>
<accession>A0AAD6V288</accession>
<proteinExistence type="predicted"/>
<reference evidence="2" key="1">
    <citation type="submission" date="2023-03" db="EMBL/GenBank/DDBJ databases">
        <title>Massive genome expansion in bonnet fungi (Mycena s.s.) driven by repeated elements and novel gene families across ecological guilds.</title>
        <authorList>
            <consortium name="Lawrence Berkeley National Laboratory"/>
            <person name="Harder C.B."/>
            <person name="Miyauchi S."/>
            <person name="Viragh M."/>
            <person name="Kuo A."/>
            <person name="Thoen E."/>
            <person name="Andreopoulos B."/>
            <person name="Lu D."/>
            <person name="Skrede I."/>
            <person name="Drula E."/>
            <person name="Henrissat B."/>
            <person name="Morin E."/>
            <person name="Kohler A."/>
            <person name="Barry K."/>
            <person name="LaButti K."/>
            <person name="Morin E."/>
            <person name="Salamov A."/>
            <person name="Lipzen A."/>
            <person name="Mereny Z."/>
            <person name="Hegedus B."/>
            <person name="Baldrian P."/>
            <person name="Stursova M."/>
            <person name="Weitz H."/>
            <person name="Taylor A."/>
            <person name="Grigoriev I.V."/>
            <person name="Nagy L.G."/>
            <person name="Martin F."/>
            <person name="Kauserud H."/>
        </authorList>
    </citation>
    <scope>NUCLEOTIDE SEQUENCE</scope>
    <source>
        <strain evidence="2">9144</strain>
    </source>
</reference>
<organism evidence="2 3">
    <name type="scientific">Mycena pura</name>
    <dbReference type="NCBI Taxonomy" id="153505"/>
    <lineage>
        <taxon>Eukaryota</taxon>
        <taxon>Fungi</taxon>
        <taxon>Dikarya</taxon>
        <taxon>Basidiomycota</taxon>
        <taxon>Agaricomycotina</taxon>
        <taxon>Agaricomycetes</taxon>
        <taxon>Agaricomycetidae</taxon>
        <taxon>Agaricales</taxon>
        <taxon>Marasmiineae</taxon>
        <taxon>Mycenaceae</taxon>
        <taxon>Mycena</taxon>
    </lineage>
</organism>
<comment type="caution">
    <text evidence="2">The sequence shown here is derived from an EMBL/GenBank/DDBJ whole genome shotgun (WGS) entry which is preliminary data.</text>
</comment>
<dbReference type="Proteomes" id="UP001219525">
    <property type="component" value="Unassembled WGS sequence"/>
</dbReference>
<evidence type="ECO:0000313" key="2">
    <source>
        <dbReference type="EMBL" id="KAJ7201012.1"/>
    </source>
</evidence>
<feature type="region of interest" description="Disordered" evidence="1">
    <location>
        <begin position="1"/>
        <end position="22"/>
    </location>
</feature>